<dbReference type="Proteomes" id="UP000324800">
    <property type="component" value="Unassembled WGS sequence"/>
</dbReference>
<name>A0A5J4UCR8_9EUKA</name>
<dbReference type="AlphaFoldDB" id="A0A5J4UCR8"/>
<sequence length="97" mass="10893">MKTLTFRRPSPNPLWYQPLDLSPMYLNAQFLYAHKFLQALNNYQIMFKVNSGGSIRVNQLQSVLVVSGESINIPLTYLGSQTWFCCCTSVGGQIVGS</sequence>
<accession>A0A5J4UCR8</accession>
<organism evidence="1 2">
    <name type="scientific">Streblomastix strix</name>
    <dbReference type="NCBI Taxonomy" id="222440"/>
    <lineage>
        <taxon>Eukaryota</taxon>
        <taxon>Metamonada</taxon>
        <taxon>Preaxostyla</taxon>
        <taxon>Oxymonadida</taxon>
        <taxon>Streblomastigidae</taxon>
        <taxon>Streblomastix</taxon>
    </lineage>
</organism>
<proteinExistence type="predicted"/>
<dbReference type="EMBL" id="SNRW01017518">
    <property type="protein sequence ID" value="KAA6368267.1"/>
    <property type="molecule type" value="Genomic_DNA"/>
</dbReference>
<comment type="caution">
    <text evidence="1">The sequence shown here is derived from an EMBL/GenBank/DDBJ whole genome shotgun (WGS) entry which is preliminary data.</text>
</comment>
<gene>
    <name evidence="1" type="ORF">EZS28_036206</name>
</gene>
<evidence type="ECO:0000313" key="1">
    <source>
        <dbReference type="EMBL" id="KAA6368267.1"/>
    </source>
</evidence>
<reference evidence="1 2" key="1">
    <citation type="submission" date="2019-03" db="EMBL/GenBank/DDBJ databases">
        <title>Single cell metagenomics reveals metabolic interactions within the superorganism composed of flagellate Streblomastix strix and complex community of Bacteroidetes bacteria on its surface.</title>
        <authorList>
            <person name="Treitli S.C."/>
            <person name="Kolisko M."/>
            <person name="Husnik F."/>
            <person name="Keeling P."/>
            <person name="Hampl V."/>
        </authorList>
    </citation>
    <scope>NUCLEOTIDE SEQUENCE [LARGE SCALE GENOMIC DNA]</scope>
    <source>
        <strain evidence="1">ST1C</strain>
    </source>
</reference>
<evidence type="ECO:0000313" key="2">
    <source>
        <dbReference type="Proteomes" id="UP000324800"/>
    </source>
</evidence>
<protein>
    <submittedName>
        <fullName evidence="1">Uncharacterized protein</fullName>
    </submittedName>
</protein>